<proteinExistence type="predicted"/>
<gene>
    <name evidence="1" type="ORF">OXU80_05400</name>
</gene>
<accession>A0ACD4NSL9</accession>
<protein>
    <submittedName>
        <fullName evidence="1">MarR family winged helix-turn-helix transcriptional regulator</fullName>
    </submittedName>
</protein>
<reference evidence="1" key="1">
    <citation type="submission" date="2022-11" db="EMBL/GenBank/DDBJ databases">
        <title>beta-Carotene-producing bacterium, Jeongeuplla avenae sp. nov., alleviates the salt stress of Arabidopsis seedlings.</title>
        <authorList>
            <person name="Jiang L."/>
            <person name="Lee J."/>
        </authorList>
    </citation>
    <scope>NUCLEOTIDE SEQUENCE</scope>
    <source>
        <strain evidence="1">DY_R2A_6</strain>
    </source>
</reference>
<sequence>MDGVLSGSVLGFVLGDAARLWWQCFDRALDAANVALTGGEVRTLVHIAYHPNLSLRELAAHMGVKPMTASEFVTRLEARGLVTRAVDPVDRRARRLEATPAARRVFEKIQPIALGVHQNAVGQLGAGEREELTRLLSAVRDSLVPAASAVPLRETAAKLA</sequence>
<keyword evidence="2" id="KW-1185">Reference proteome</keyword>
<name>A0ACD4NSL9_9HYPH</name>
<organism evidence="1 2">
    <name type="scientific">Antarcticirhabdus aurantiaca</name>
    <dbReference type="NCBI Taxonomy" id="2606717"/>
    <lineage>
        <taxon>Bacteria</taxon>
        <taxon>Pseudomonadati</taxon>
        <taxon>Pseudomonadota</taxon>
        <taxon>Alphaproteobacteria</taxon>
        <taxon>Hyphomicrobiales</taxon>
        <taxon>Aurantimonadaceae</taxon>
        <taxon>Antarcticirhabdus</taxon>
    </lineage>
</organism>
<dbReference type="EMBL" id="CP113520">
    <property type="protein sequence ID" value="WAJ29666.1"/>
    <property type="molecule type" value="Genomic_DNA"/>
</dbReference>
<evidence type="ECO:0000313" key="1">
    <source>
        <dbReference type="EMBL" id="WAJ29666.1"/>
    </source>
</evidence>
<dbReference type="Proteomes" id="UP001163223">
    <property type="component" value="Chromosome"/>
</dbReference>
<evidence type="ECO:0000313" key="2">
    <source>
        <dbReference type="Proteomes" id="UP001163223"/>
    </source>
</evidence>